<comment type="subcellular location">
    <subcellularLocation>
        <location evidence="1">Cell inner membrane</location>
        <topology evidence="1">Single-pass membrane protein</topology>
    </subcellularLocation>
</comment>
<accession>A0ABY6M141</accession>
<protein>
    <submittedName>
        <fullName evidence="9">YdcF family protein</fullName>
    </submittedName>
</protein>
<organism evidence="9 10">
    <name type="scientific">Flavobacterium agricola</name>
    <dbReference type="NCBI Taxonomy" id="2870839"/>
    <lineage>
        <taxon>Bacteria</taxon>
        <taxon>Pseudomonadati</taxon>
        <taxon>Bacteroidota</taxon>
        <taxon>Flavobacteriia</taxon>
        <taxon>Flavobacteriales</taxon>
        <taxon>Flavobacteriaceae</taxon>
        <taxon>Flavobacterium</taxon>
    </lineage>
</organism>
<evidence type="ECO:0000256" key="7">
    <source>
        <dbReference type="ARBA" id="ARBA00037355"/>
    </source>
</evidence>
<evidence type="ECO:0000256" key="4">
    <source>
        <dbReference type="ARBA" id="ARBA00022692"/>
    </source>
</evidence>
<dbReference type="PANTHER" id="PTHR30336">
    <property type="entry name" value="INNER MEMBRANE PROTEIN, PROBABLE PERMEASE"/>
    <property type="match status" value="1"/>
</dbReference>
<dbReference type="CDD" id="cd06259">
    <property type="entry name" value="YdcF-like"/>
    <property type="match status" value="1"/>
</dbReference>
<dbReference type="RefSeq" id="WP_264432496.1">
    <property type="nucleotide sequence ID" value="NZ_CP081495.1"/>
</dbReference>
<feature type="domain" description="DUF218" evidence="8">
    <location>
        <begin position="49"/>
        <end position="166"/>
    </location>
</feature>
<keyword evidence="2" id="KW-1003">Cell membrane</keyword>
<evidence type="ECO:0000256" key="6">
    <source>
        <dbReference type="ARBA" id="ARBA00023136"/>
    </source>
</evidence>
<evidence type="ECO:0000256" key="3">
    <source>
        <dbReference type="ARBA" id="ARBA00022519"/>
    </source>
</evidence>
<dbReference type="InterPro" id="IPR051599">
    <property type="entry name" value="Cell_Envelope_Assoc"/>
</dbReference>
<comment type="function">
    <text evidence="7">Participates in the barrier function of the cell envelope.</text>
</comment>
<evidence type="ECO:0000256" key="2">
    <source>
        <dbReference type="ARBA" id="ARBA00022475"/>
    </source>
</evidence>
<reference evidence="9" key="1">
    <citation type="submission" date="2021-08" db="EMBL/GenBank/DDBJ databases">
        <title>Flavobacterium sp. strain CC-SYL302.</title>
        <authorList>
            <person name="Lin S.-Y."/>
            <person name="Lee T.-H."/>
            <person name="Young C.-C."/>
        </authorList>
    </citation>
    <scope>NUCLEOTIDE SEQUENCE</scope>
    <source>
        <strain evidence="9">CC-SYL302</strain>
    </source>
</reference>
<dbReference type="InterPro" id="IPR003848">
    <property type="entry name" value="DUF218"/>
</dbReference>
<keyword evidence="6" id="KW-0472">Membrane</keyword>
<gene>
    <name evidence="9" type="ORF">K5I29_08570</name>
</gene>
<keyword evidence="4" id="KW-0812">Transmembrane</keyword>
<keyword evidence="10" id="KW-1185">Reference proteome</keyword>
<proteinExistence type="predicted"/>
<name>A0ABY6M141_9FLAO</name>
<evidence type="ECO:0000256" key="1">
    <source>
        <dbReference type="ARBA" id="ARBA00004377"/>
    </source>
</evidence>
<dbReference type="PANTHER" id="PTHR30336:SF0">
    <property type="entry name" value="PROTEIN SANA"/>
    <property type="match status" value="1"/>
</dbReference>
<evidence type="ECO:0000259" key="8">
    <source>
        <dbReference type="Pfam" id="PF02698"/>
    </source>
</evidence>
<dbReference type="EMBL" id="CP081495">
    <property type="protein sequence ID" value="UYW00593.1"/>
    <property type="molecule type" value="Genomic_DNA"/>
</dbReference>
<dbReference type="Proteomes" id="UP001163328">
    <property type="component" value="Chromosome"/>
</dbReference>
<evidence type="ECO:0000313" key="10">
    <source>
        <dbReference type="Proteomes" id="UP001163328"/>
    </source>
</evidence>
<dbReference type="Pfam" id="PF02698">
    <property type="entry name" value="DUF218"/>
    <property type="match status" value="1"/>
</dbReference>
<evidence type="ECO:0000313" key="9">
    <source>
        <dbReference type="EMBL" id="UYW00593.1"/>
    </source>
</evidence>
<keyword evidence="5" id="KW-1133">Transmembrane helix</keyword>
<keyword evidence="3" id="KW-0997">Cell inner membrane</keyword>
<sequence length="210" mass="23523">MKFKIKLFLFICVLIIGSIIYCDAVVTNQAQNKVYETTETIPYNKVGLLLGTGKYLKNGAINPYYANRITAAAALYHANKISTLVISGDNSTPTYNEPQSMMDDLLALGIPAQHMYLDYAGFRTLDSVYRLQAIFGQQQFTVISQKFHNERALFIADYLGLNGIGYNAADVSAKQGLKTNLREKLARVKVFIDKFVDKEPKFQGEKINIS</sequence>
<evidence type="ECO:0000256" key="5">
    <source>
        <dbReference type="ARBA" id="ARBA00022989"/>
    </source>
</evidence>